<evidence type="ECO:0000313" key="2">
    <source>
        <dbReference type="EMBL" id="PBK95789.1"/>
    </source>
</evidence>
<proteinExistence type="predicted"/>
<evidence type="ECO:0008006" key="4">
    <source>
        <dbReference type="Google" id="ProtNLM"/>
    </source>
</evidence>
<dbReference type="STRING" id="47427.A0A2H3DKP2"/>
<dbReference type="Gene3D" id="3.30.710.10">
    <property type="entry name" value="Potassium Channel Kv1.1, Chain A"/>
    <property type="match status" value="1"/>
</dbReference>
<dbReference type="EMBL" id="KZ293651">
    <property type="protein sequence ID" value="PBK95789.1"/>
    <property type="molecule type" value="Genomic_DNA"/>
</dbReference>
<dbReference type="InParanoid" id="A0A2H3DKP2"/>
<sequence length="361" mass="41019">MLFLHFPDRTSRGKYAFHLFQISSATDTMSSEHDPSSRPAKRQKTSSDEPSTSSFERDPSFWFEDGSIILISNQRTGFRVHLGVLSLNAEFFRDMSGLAVPDAKGDTMIDLEDSTQDLTHFLHALYTRSYFCAGTPTSYDTLESLLRMSTKYLAQQLRSDVIKHLTMIYPSELADLGKHTDLILPHSDLHSLHAITMGREHNVPIILPAAYYYASTLPTTELIANAKPDILAMILAGRENIVVAAYNVAWSWLYQECRGSSMCPNVKRCYRKRLGVIKEIAKSPGTVHCLLLDAMPHDGEGERDDDDFSGYYSDDSDEESFCRPCLLDWSSDEDESYKQLWHCLPSYFDLPEWKVLLKGRE</sequence>
<accession>A0A2H3DKP2</accession>
<keyword evidence="3" id="KW-1185">Reference proteome</keyword>
<protein>
    <recommendedName>
        <fullName evidence="4">BTB domain-containing protein</fullName>
    </recommendedName>
</protein>
<gene>
    <name evidence="2" type="ORF">ARMGADRAFT_748710</name>
</gene>
<dbReference type="OMA" id="PANFCTE"/>
<name>A0A2H3DKP2_ARMGA</name>
<dbReference type="Proteomes" id="UP000217790">
    <property type="component" value="Unassembled WGS sequence"/>
</dbReference>
<feature type="region of interest" description="Disordered" evidence="1">
    <location>
        <begin position="28"/>
        <end position="58"/>
    </location>
</feature>
<dbReference type="AlphaFoldDB" id="A0A2H3DKP2"/>
<dbReference type="OrthoDB" id="3218112at2759"/>
<reference evidence="3" key="1">
    <citation type="journal article" date="2017" name="Nat. Ecol. Evol.">
        <title>Genome expansion and lineage-specific genetic innovations in the forest pathogenic fungi Armillaria.</title>
        <authorList>
            <person name="Sipos G."/>
            <person name="Prasanna A.N."/>
            <person name="Walter M.C."/>
            <person name="O'Connor E."/>
            <person name="Balint B."/>
            <person name="Krizsan K."/>
            <person name="Kiss B."/>
            <person name="Hess J."/>
            <person name="Varga T."/>
            <person name="Slot J."/>
            <person name="Riley R."/>
            <person name="Boka B."/>
            <person name="Rigling D."/>
            <person name="Barry K."/>
            <person name="Lee J."/>
            <person name="Mihaltcheva S."/>
            <person name="LaButti K."/>
            <person name="Lipzen A."/>
            <person name="Waldron R."/>
            <person name="Moloney N.M."/>
            <person name="Sperisen C."/>
            <person name="Kredics L."/>
            <person name="Vagvoelgyi C."/>
            <person name="Patrignani A."/>
            <person name="Fitzpatrick D."/>
            <person name="Nagy I."/>
            <person name="Doyle S."/>
            <person name="Anderson J.B."/>
            <person name="Grigoriev I.V."/>
            <person name="Gueldener U."/>
            <person name="Muensterkoetter M."/>
            <person name="Nagy L.G."/>
        </authorList>
    </citation>
    <scope>NUCLEOTIDE SEQUENCE [LARGE SCALE GENOMIC DNA]</scope>
    <source>
        <strain evidence="3">Ar21-2</strain>
    </source>
</reference>
<evidence type="ECO:0000313" key="3">
    <source>
        <dbReference type="Proteomes" id="UP000217790"/>
    </source>
</evidence>
<dbReference type="InterPro" id="IPR011333">
    <property type="entry name" value="SKP1/BTB/POZ_sf"/>
</dbReference>
<evidence type="ECO:0000256" key="1">
    <source>
        <dbReference type="SAM" id="MobiDB-lite"/>
    </source>
</evidence>
<organism evidence="2 3">
    <name type="scientific">Armillaria gallica</name>
    <name type="common">Bulbous honey fungus</name>
    <name type="synonym">Armillaria bulbosa</name>
    <dbReference type="NCBI Taxonomy" id="47427"/>
    <lineage>
        <taxon>Eukaryota</taxon>
        <taxon>Fungi</taxon>
        <taxon>Dikarya</taxon>
        <taxon>Basidiomycota</taxon>
        <taxon>Agaricomycotina</taxon>
        <taxon>Agaricomycetes</taxon>
        <taxon>Agaricomycetidae</taxon>
        <taxon>Agaricales</taxon>
        <taxon>Marasmiineae</taxon>
        <taxon>Physalacriaceae</taxon>
        <taxon>Armillaria</taxon>
    </lineage>
</organism>